<organism evidence="4 5">
    <name type="scientific">Romeriopsis navalis LEGE 11480</name>
    <dbReference type="NCBI Taxonomy" id="2777977"/>
    <lineage>
        <taxon>Bacteria</taxon>
        <taxon>Bacillati</taxon>
        <taxon>Cyanobacteriota</taxon>
        <taxon>Cyanophyceae</taxon>
        <taxon>Leptolyngbyales</taxon>
        <taxon>Leptolyngbyaceae</taxon>
        <taxon>Romeriopsis</taxon>
        <taxon>Romeriopsis navalis</taxon>
    </lineage>
</organism>
<evidence type="ECO:0000256" key="2">
    <source>
        <dbReference type="SAM" id="MobiDB-lite"/>
    </source>
</evidence>
<keyword evidence="5" id="KW-1185">Reference proteome</keyword>
<gene>
    <name evidence="4" type="ORF">IQ266_20695</name>
</gene>
<comment type="caution">
    <text evidence="4">The sequence shown here is derived from an EMBL/GenBank/DDBJ whole genome shotgun (WGS) entry which is preliminary data.</text>
</comment>
<feature type="region of interest" description="Disordered" evidence="2">
    <location>
        <begin position="1"/>
        <end position="29"/>
    </location>
</feature>
<keyword evidence="3" id="KW-1133">Transmembrane helix</keyword>
<evidence type="ECO:0000256" key="3">
    <source>
        <dbReference type="SAM" id="Phobius"/>
    </source>
</evidence>
<keyword evidence="3" id="KW-0472">Membrane</keyword>
<dbReference type="RefSeq" id="WP_264326983.1">
    <property type="nucleotide sequence ID" value="NZ_JADEXQ010000091.1"/>
</dbReference>
<feature type="transmembrane region" description="Helical" evidence="3">
    <location>
        <begin position="45"/>
        <end position="65"/>
    </location>
</feature>
<evidence type="ECO:0000256" key="1">
    <source>
        <dbReference type="SAM" id="Coils"/>
    </source>
</evidence>
<evidence type="ECO:0000313" key="5">
    <source>
        <dbReference type="Proteomes" id="UP000625316"/>
    </source>
</evidence>
<feature type="coiled-coil region" evidence="1">
    <location>
        <begin position="123"/>
        <end position="154"/>
    </location>
</feature>
<protein>
    <submittedName>
        <fullName evidence="4">Uncharacterized protein</fullName>
    </submittedName>
</protein>
<keyword evidence="1" id="KW-0175">Coiled coil</keyword>
<proteinExistence type="predicted"/>
<accession>A0A928Z437</accession>
<keyword evidence="3" id="KW-0812">Transmembrane</keyword>
<reference evidence="4" key="1">
    <citation type="submission" date="2020-10" db="EMBL/GenBank/DDBJ databases">
        <authorList>
            <person name="Castelo-Branco R."/>
            <person name="Eusebio N."/>
            <person name="Adriana R."/>
            <person name="Vieira A."/>
            <person name="Brugerolle De Fraissinette N."/>
            <person name="Rezende De Castro R."/>
            <person name="Schneider M.P."/>
            <person name="Vasconcelos V."/>
            <person name="Leao P.N."/>
        </authorList>
    </citation>
    <scope>NUCLEOTIDE SEQUENCE</scope>
    <source>
        <strain evidence="4">LEGE 11480</strain>
    </source>
</reference>
<sequence length="163" mass="18087">MTNEPSTNEQSNSPQSPSESIDFASNNQRSSAVSSQPASQLWQKAVGFLVVVIIAVSAIAVFLLAQRLIDAQDKFAAEQTAIVNQLMTKIDDLQNLNEGQITKLKDSQHQELERFKQMQESKLTDLQAAQNDLLEDLKQSRDEQIKLLKEQVKNLPGAPKPAD</sequence>
<feature type="compositionally biased region" description="Low complexity" evidence="2">
    <location>
        <begin position="8"/>
        <end position="20"/>
    </location>
</feature>
<evidence type="ECO:0000313" key="4">
    <source>
        <dbReference type="EMBL" id="MBE9032161.1"/>
    </source>
</evidence>
<dbReference type="EMBL" id="JADEXQ010000091">
    <property type="protein sequence ID" value="MBE9032161.1"/>
    <property type="molecule type" value="Genomic_DNA"/>
</dbReference>
<dbReference type="Proteomes" id="UP000625316">
    <property type="component" value="Unassembled WGS sequence"/>
</dbReference>
<name>A0A928Z437_9CYAN</name>
<dbReference type="AlphaFoldDB" id="A0A928Z437"/>